<dbReference type="EMBL" id="NBSH01000014">
    <property type="protein sequence ID" value="ORX34356.1"/>
    <property type="molecule type" value="Genomic_DNA"/>
</dbReference>
<feature type="compositionally biased region" description="Low complexity" evidence="1">
    <location>
        <begin position="507"/>
        <end position="533"/>
    </location>
</feature>
<dbReference type="InParanoid" id="A0A1Y1UA22"/>
<name>A0A1Y1UA22_9TREE</name>
<evidence type="ECO:0000313" key="3">
    <source>
        <dbReference type="Proteomes" id="UP000193218"/>
    </source>
</evidence>
<comment type="caution">
    <text evidence="2">The sequence shown here is derived from an EMBL/GenBank/DDBJ whole genome shotgun (WGS) entry which is preliminary data.</text>
</comment>
<feature type="compositionally biased region" description="Basic and acidic residues" evidence="1">
    <location>
        <begin position="483"/>
        <end position="497"/>
    </location>
</feature>
<protein>
    <submittedName>
        <fullName evidence="2">Uncharacterized protein</fullName>
    </submittedName>
</protein>
<dbReference type="Proteomes" id="UP000193218">
    <property type="component" value="Unassembled WGS sequence"/>
</dbReference>
<keyword evidence="3" id="KW-1185">Reference proteome</keyword>
<feature type="region of interest" description="Disordered" evidence="1">
    <location>
        <begin position="474"/>
        <end position="574"/>
    </location>
</feature>
<organism evidence="2 3">
    <name type="scientific">Kockovaella imperatae</name>
    <dbReference type="NCBI Taxonomy" id="4999"/>
    <lineage>
        <taxon>Eukaryota</taxon>
        <taxon>Fungi</taxon>
        <taxon>Dikarya</taxon>
        <taxon>Basidiomycota</taxon>
        <taxon>Agaricomycotina</taxon>
        <taxon>Tremellomycetes</taxon>
        <taxon>Tremellales</taxon>
        <taxon>Cuniculitremaceae</taxon>
        <taxon>Kockovaella</taxon>
    </lineage>
</organism>
<dbReference type="GeneID" id="33555990"/>
<gene>
    <name evidence="2" type="ORF">BD324DRAFT_609997</name>
</gene>
<reference evidence="2 3" key="1">
    <citation type="submission" date="2017-03" db="EMBL/GenBank/DDBJ databases">
        <title>Widespread Adenine N6-methylation of Active Genes in Fungi.</title>
        <authorList>
            <consortium name="DOE Joint Genome Institute"/>
            <person name="Mondo S.J."/>
            <person name="Dannebaum R.O."/>
            <person name="Kuo R.C."/>
            <person name="Louie K.B."/>
            <person name="Bewick A.J."/>
            <person name="Labutti K."/>
            <person name="Haridas S."/>
            <person name="Kuo A."/>
            <person name="Salamov A."/>
            <person name="Ahrendt S.R."/>
            <person name="Lau R."/>
            <person name="Bowen B.P."/>
            <person name="Lipzen A."/>
            <person name="Sullivan W."/>
            <person name="Andreopoulos W.B."/>
            <person name="Clum A."/>
            <person name="Lindquist E."/>
            <person name="Daum C."/>
            <person name="Northen T.R."/>
            <person name="Ramamoorthy G."/>
            <person name="Schmitz R.J."/>
            <person name="Gryganskyi A."/>
            <person name="Culley D."/>
            <person name="Magnuson J."/>
            <person name="James T.Y."/>
            <person name="O'Malley M.A."/>
            <person name="Stajich J.E."/>
            <person name="Spatafora J.W."/>
            <person name="Visel A."/>
            <person name="Grigoriev I.V."/>
        </authorList>
    </citation>
    <scope>NUCLEOTIDE SEQUENCE [LARGE SCALE GENOMIC DNA]</scope>
    <source>
        <strain evidence="2 3">NRRL Y-17943</strain>
    </source>
</reference>
<accession>A0A1Y1UA22</accession>
<evidence type="ECO:0000313" key="2">
    <source>
        <dbReference type="EMBL" id="ORX34356.1"/>
    </source>
</evidence>
<feature type="compositionally biased region" description="Polar residues" evidence="1">
    <location>
        <begin position="555"/>
        <end position="568"/>
    </location>
</feature>
<proteinExistence type="predicted"/>
<dbReference type="AlphaFoldDB" id="A0A1Y1UA22"/>
<evidence type="ECO:0000256" key="1">
    <source>
        <dbReference type="SAM" id="MobiDB-lite"/>
    </source>
</evidence>
<feature type="region of interest" description="Disordered" evidence="1">
    <location>
        <begin position="40"/>
        <end position="97"/>
    </location>
</feature>
<dbReference type="RefSeq" id="XP_021868619.1">
    <property type="nucleotide sequence ID" value="XM_022014182.1"/>
</dbReference>
<sequence>MRGVLRLRRLAIRQTWSLSPSLSRKMATITAERVDEVELEPSAEYHPPQPTSLRISAPRIPWSERASPEAGPSRTVDREQYAEATLSSSRQDSKGKDVFRQGTQMSEDEILDQLVEVVGSAPLSDYPPFPLIELSARRLSSRSSTVWSLYSQLPIPTRRSLDPEILRKILFIVTPHAPVPYQKSEDRYSLQMDRSSRCERRLQAIIADLEFSMSITQLDYAVAMHRVALYGGIVAVSRIHTLLLERVPESALRPEIFVHTLRTRLLALETWCRAHRASSKPISTAAAWEMSVMERNELTGGSFGTVGTDDRSAKDPLALAKKARRRDFYKPVVPLEWGERIDSVAGSLLQVLWSVLRDVNEKPELFTPEIVNDIIKSLNYIRDVFQHRDERKDVDKMLVDVFQGLLGLNLQSLAPQVNPAVHLNQDSLLALCNLLGQNGETWKMIAASEIFGKFQPLPQLPSYLSRRRRYVKGVLSSGSPRSDSARDPADADGRSDTLEMTQESFKSDSGVSPQSSSSVQPPQVVDVSQQSPGADCSGFEHWPAKPLSRKASHSAGDTNESKAQQQLTKGGKPLKFRAFYPSPPSSAAMFNRDSPIRPESQLYPKDLLSNHLFSRMLHWAIEANDLLAIKVIMRSYMEAALSHQSLFVRQVVIRHQEALERLEQETQSGGDPVTDPYDWITDLQPPKTSVVVANILQVRSVARERYHTKRYKPTSLLAFIDRMVRSALARLKEEHVLLTGRQPLKERITPGQYHMTMYRTPISNPDAPLATLFSAPPSFTLSSEDAGSVQYRDRVRFANVKRGDEPIDVRYHCDRLHDVINMLQNIDNTSKEQHGVIRHAIKRRAAHAKEVKHRALWIQQMIDQERQSSL</sequence>